<name>A0AAV1V813_9STRA</name>
<evidence type="ECO:0000313" key="2">
    <source>
        <dbReference type="EMBL" id="CAK7941792.1"/>
    </source>
</evidence>
<gene>
    <name evidence="2" type="ORF">PM001_LOCUS26942</name>
</gene>
<protein>
    <submittedName>
        <fullName evidence="2">Uncharacterized protein</fullName>
    </submittedName>
</protein>
<dbReference type="EMBL" id="CAKLBY020000266">
    <property type="protein sequence ID" value="CAK7941792.1"/>
    <property type="molecule type" value="Genomic_DNA"/>
</dbReference>
<reference evidence="2" key="1">
    <citation type="submission" date="2024-01" db="EMBL/GenBank/DDBJ databases">
        <authorList>
            <person name="Webb A."/>
        </authorList>
    </citation>
    <scope>NUCLEOTIDE SEQUENCE</scope>
    <source>
        <strain evidence="2">Pm1</strain>
    </source>
</reference>
<dbReference type="AlphaFoldDB" id="A0AAV1V813"/>
<proteinExistence type="predicted"/>
<sequence>MDQGTSVLETLALPPVEANEDLTLDHVLDDDISEFLVDICGSTLDEADPPLTEDAAVSGRLGTGEAPTSAPAAPRPLTSVASSTRATRWRPRHGAIGSSGAVPPVADVPACPAPTSWVAVSAAPRPIITRWGPRLVMTLPITGRRNRTRRPSSSVPDPPLFDRTAPTTAAPPADSPIAPPPSLSVVEPTDHPAVPEPWLLRFDGACRRNPDLWRWCGGNRRVWYCGLDVLPLPACLR</sequence>
<feature type="compositionally biased region" description="Pro residues" evidence="1">
    <location>
        <begin position="173"/>
        <end position="182"/>
    </location>
</feature>
<organism evidence="2 3">
    <name type="scientific">Peronospora matthiolae</name>
    <dbReference type="NCBI Taxonomy" id="2874970"/>
    <lineage>
        <taxon>Eukaryota</taxon>
        <taxon>Sar</taxon>
        <taxon>Stramenopiles</taxon>
        <taxon>Oomycota</taxon>
        <taxon>Peronosporomycetes</taxon>
        <taxon>Peronosporales</taxon>
        <taxon>Peronosporaceae</taxon>
        <taxon>Peronospora</taxon>
    </lineage>
</organism>
<feature type="region of interest" description="Disordered" evidence="1">
    <location>
        <begin position="47"/>
        <end position="100"/>
    </location>
</feature>
<evidence type="ECO:0000313" key="3">
    <source>
        <dbReference type="Proteomes" id="UP001162060"/>
    </source>
</evidence>
<comment type="caution">
    <text evidence="2">The sequence shown here is derived from an EMBL/GenBank/DDBJ whole genome shotgun (WGS) entry which is preliminary data.</text>
</comment>
<accession>A0AAV1V813</accession>
<feature type="region of interest" description="Disordered" evidence="1">
    <location>
        <begin position="142"/>
        <end position="189"/>
    </location>
</feature>
<evidence type="ECO:0000256" key="1">
    <source>
        <dbReference type="SAM" id="MobiDB-lite"/>
    </source>
</evidence>
<dbReference type="Proteomes" id="UP001162060">
    <property type="component" value="Unassembled WGS sequence"/>
</dbReference>